<gene>
    <name evidence="2" type="ORF">GCM10023143_18580</name>
</gene>
<comment type="caution">
    <text evidence="2">The sequence shown here is derived from an EMBL/GenBank/DDBJ whole genome shotgun (WGS) entry which is preliminary data.</text>
</comment>
<name>A0ABP8FSR1_9BACT</name>
<reference evidence="3" key="1">
    <citation type="journal article" date="2019" name="Int. J. Syst. Evol. Microbiol.">
        <title>The Global Catalogue of Microorganisms (GCM) 10K type strain sequencing project: providing services to taxonomists for standard genome sequencing and annotation.</title>
        <authorList>
            <consortium name="The Broad Institute Genomics Platform"/>
            <consortium name="The Broad Institute Genome Sequencing Center for Infectious Disease"/>
            <person name="Wu L."/>
            <person name="Ma J."/>
        </authorList>
    </citation>
    <scope>NUCLEOTIDE SEQUENCE [LARGE SCALE GENOMIC DNA]</scope>
    <source>
        <strain evidence="3">JCM 17664</strain>
    </source>
</reference>
<dbReference type="InterPro" id="IPR031977">
    <property type="entry name" value="DUF4783"/>
</dbReference>
<dbReference type="EMBL" id="BAABFN010000004">
    <property type="protein sequence ID" value="GAA4310224.1"/>
    <property type="molecule type" value="Genomic_DNA"/>
</dbReference>
<dbReference type="Gene3D" id="3.10.450.50">
    <property type="match status" value="1"/>
</dbReference>
<organism evidence="2 3">
    <name type="scientific">Compostibacter hankyongensis</name>
    <dbReference type="NCBI Taxonomy" id="1007089"/>
    <lineage>
        <taxon>Bacteria</taxon>
        <taxon>Pseudomonadati</taxon>
        <taxon>Bacteroidota</taxon>
        <taxon>Chitinophagia</taxon>
        <taxon>Chitinophagales</taxon>
        <taxon>Chitinophagaceae</taxon>
        <taxon>Compostibacter</taxon>
    </lineage>
</organism>
<accession>A0ABP8FSR1</accession>
<evidence type="ECO:0008006" key="4">
    <source>
        <dbReference type="Google" id="ProtNLM"/>
    </source>
</evidence>
<proteinExistence type="predicted"/>
<dbReference type="Pfam" id="PF16022">
    <property type="entry name" value="DUF4783"/>
    <property type="match status" value="1"/>
</dbReference>
<evidence type="ECO:0000313" key="3">
    <source>
        <dbReference type="Proteomes" id="UP001501207"/>
    </source>
</evidence>
<keyword evidence="1" id="KW-0812">Transmembrane</keyword>
<feature type="transmembrane region" description="Helical" evidence="1">
    <location>
        <begin position="46"/>
        <end position="65"/>
    </location>
</feature>
<sequence>MFTYHMNDFMRWICYLYVLCFACPGGCQTLPEAVNWHSFSDELSDLFLHFILTIGGFIMDLTITLSRTLKWMGIGAVLMSFVIAADPFKDVQAALKEGDAVGLAKYFDTMVEVALPGNANSYSKSQAEIVLRDFFAKNAVKDFKLIHKGSSGEGSVFGIGSLSTAGGVFRTTFFFRQKGDLYKLQELRFEKK</sequence>
<dbReference type="Proteomes" id="UP001501207">
    <property type="component" value="Unassembled WGS sequence"/>
</dbReference>
<evidence type="ECO:0000313" key="2">
    <source>
        <dbReference type="EMBL" id="GAA4310224.1"/>
    </source>
</evidence>
<protein>
    <recommendedName>
        <fullName evidence="4">DUF4783 domain-containing protein</fullName>
    </recommendedName>
</protein>
<evidence type="ECO:0000256" key="1">
    <source>
        <dbReference type="SAM" id="Phobius"/>
    </source>
</evidence>
<keyword evidence="3" id="KW-1185">Reference proteome</keyword>
<keyword evidence="1" id="KW-1133">Transmembrane helix</keyword>
<keyword evidence="1" id="KW-0472">Membrane</keyword>